<dbReference type="RefSeq" id="WP_062445859.1">
    <property type="nucleotide sequence ID" value="NZ_BMCJ01000003.1"/>
</dbReference>
<keyword evidence="1" id="KW-0472">Membrane</keyword>
<evidence type="ECO:0000256" key="1">
    <source>
        <dbReference type="SAM" id="Phobius"/>
    </source>
</evidence>
<comment type="caution">
    <text evidence="2">The sequence shown here is derived from an EMBL/GenBank/DDBJ whole genome shotgun (WGS) entry which is preliminary data.</text>
</comment>
<dbReference type="EMBL" id="BMCJ01000003">
    <property type="protein sequence ID" value="GGC90200.1"/>
    <property type="molecule type" value="Genomic_DNA"/>
</dbReference>
<keyword evidence="1" id="KW-0812">Transmembrane</keyword>
<organism evidence="2 3">
    <name type="scientific">Thalassobacillus devorans</name>
    <dbReference type="NCBI Taxonomy" id="279813"/>
    <lineage>
        <taxon>Bacteria</taxon>
        <taxon>Bacillati</taxon>
        <taxon>Bacillota</taxon>
        <taxon>Bacilli</taxon>
        <taxon>Bacillales</taxon>
        <taxon>Bacillaceae</taxon>
        <taxon>Thalassobacillus</taxon>
    </lineage>
</organism>
<dbReference type="Proteomes" id="UP000619534">
    <property type="component" value="Unassembled WGS sequence"/>
</dbReference>
<accession>A0ABQ1P3G2</accession>
<reference evidence="3" key="1">
    <citation type="journal article" date="2019" name="Int. J. Syst. Evol. Microbiol.">
        <title>The Global Catalogue of Microorganisms (GCM) 10K type strain sequencing project: providing services to taxonomists for standard genome sequencing and annotation.</title>
        <authorList>
            <consortium name="The Broad Institute Genomics Platform"/>
            <consortium name="The Broad Institute Genome Sequencing Center for Infectious Disease"/>
            <person name="Wu L."/>
            <person name="Ma J."/>
        </authorList>
    </citation>
    <scope>NUCLEOTIDE SEQUENCE [LARGE SCALE GENOMIC DNA]</scope>
    <source>
        <strain evidence="3">CCM 7282</strain>
    </source>
</reference>
<keyword evidence="1" id="KW-1133">Transmembrane helix</keyword>
<evidence type="ECO:0000313" key="3">
    <source>
        <dbReference type="Proteomes" id="UP000619534"/>
    </source>
</evidence>
<feature type="transmembrane region" description="Helical" evidence="1">
    <location>
        <begin position="36"/>
        <end position="54"/>
    </location>
</feature>
<protein>
    <submittedName>
        <fullName evidence="2">Uncharacterized protein</fullName>
    </submittedName>
</protein>
<gene>
    <name evidence="2" type="ORF">GCM10007216_21230</name>
</gene>
<evidence type="ECO:0000313" key="2">
    <source>
        <dbReference type="EMBL" id="GGC90200.1"/>
    </source>
</evidence>
<name>A0ABQ1P3G2_9BACI</name>
<sequence>MAGNLLWNLALAISGFFLSLLLSLQNNSLDTSMIRAAFVFVCLYLLGYFFRWAFQFIKGEKTKLAVVNKDINDPLPINKDDVEEVQLSAQATEAVRQLLKED</sequence>
<keyword evidence="3" id="KW-1185">Reference proteome</keyword>
<proteinExistence type="predicted"/>
<feature type="transmembrane region" description="Helical" evidence="1">
    <location>
        <begin position="6"/>
        <end position="24"/>
    </location>
</feature>